<dbReference type="EMBL" id="CP003639">
    <property type="protein sequence ID" value="AFM39502.1"/>
    <property type="molecule type" value="Genomic_DNA"/>
</dbReference>
<reference evidence="2 3" key="1">
    <citation type="journal article" date="2012" name="J. Bacteriol.">
        <title>Complete genome sequences of Desulfosporosinus orientis DSM765T, Desulfosporosinus youngiae DSM17734T, Desulfosporosinus meridiei DSM13257T, and Desulfosporosinus acidiphilus DSM22704T.</title>
        <authorList>
            <person name="Pester M."/>
            <person name="Brambilla E."/>
            <person name="Alazard D."/>
            <person name="Rattei T."/>
            <person name="Weinmaier T."/>
            <person name="Han J."/>
            <person name="Lucas S."/>
            <person name="Lapidus A."/>
            <person name="Cheng J.F."/>
            <person name="Goodwin L."/>
            <person name="Pitluck S."/>
            <person name="Peters L."/>
            <person name="Ovchinnikova G."/>
            <person name="Teshima H."/>
            <person name="Detter J.C."/>
            <person name="Han C.S."/>
            <person name="Tapia R."/>
            <person name="Land M.L."/>
            <person name="Hauser L."/>
            <person name="Kyrpides N.C."/>
            <person name="Ivanova N.N."/>
            <person name="Pagani I."/>
            <person name="Huntmann M."/>
            <person name="Wei C.L."/>
            <person name="Davenport K.W."/>
            <person name="Daligault H."/>
            <person name="Chain P.S."/>
            <person name="Chen A."/>
            <person name="Mavromatis K."/>
            <person name="Markowitz V."/>
            <person name="Szeto E."/>
            <person name="Mikhailova N."/>
            <person name="Pati A."/>
            <person name="Wagner M."/>
            <person name="Woyke T."/>
            <person name="Ollivier B."/>
            <person name="Klenk H.P."/>
            <person name="Spring S."/>
            <person name="Loy A."/>
        </authorList>
    </citation>
    <scope>NUCLEOTIDE SEQUENCE [LARGE SCALE GENOMIC DNA]</scope>
    <source>
        <strain evidence="3">DSM 22704 / JCM 16185 / SJ4</strain>
    </source>
</reference>
<dbReference type="STRING" id="646529.Desaci_0435"/>
<name>I4D128_DESAJ</name>
<evidence type="ECO:0000313" key="3">
    <source>
        <dbReference type="Proteomes" id="UP000002892"/>
    </source>
</evidence>
<keyword evidence="3" id="KW-1185">Reference proteome</keyword>
<dbReference type="RefSeq" id="WP_014825515.1">
    <property type="nucleotide sequence ID" value="NC_018068.1"/>
</dbReference>
<dbReference type="Pfam" id="PF19824">
    <property type="entry name" value="Tlp"/>
    <property type="match status" value="1"/>
</dbReference>
<dbReference type="NCBIfam" id="TIGR03090">
    <property type="entry name" value="SASP_tlp"/>
    <property type="match status" value="1"/>
</dbReference>
<dbReference type="eggNOG" id="ENOG5032ZH6">
    <property type="taxonomic scope" value="Bacteria"/>
</dbReference>
<accession>I4D128</accession>
<comment type="similarity">
    <text evidence="1">Belongs to the Tlp family.</text>
</comment>
<dbReference type="KEGG" id="dai:Desaci_0435"/>
<gene>
    <name evidence="1" type="primary">tlp</name>
    <name evidence="2" type="ordered locus">Desaci_0435</name>
</gene>
<organism evidence="2 3">
    <name type="scientific">Desulfosporosinus acidiphilus (strain DSM 22704 / JCM 16185 / SJ4)</name>
    <dbReference type="NCBI Taxonomy" id="646529"/>
    <lineage>
        <taxon>Bacteria</taxon>
        <taxon>Bacillati</taxon>
        <taxon>Bacillota</taxon>
        <taxon>Clostridia</taxon>
        <taxon>Eubacteriales</taxon>
        <taxon>Desulfitobacteriaceae</taxon>
        <taxon>Desulfosporosinus</taxon>
    </lineage>
</organism>
<sequence length="73" mass="8524">MMAKPDNRADNDVHLQEHINHTLAKLHAAEDYLDEHAEELSAKDREDIEAKNERRKESIKAFIAEKKDESQKQ</sequence>
<evidence type="ECO:0000256" key="1">
    <source>
        <dbReference type="HAMAP-Rule" id="MF_01506"/>
    </source>
</evidence>
<dbReference type="AlphaFoldDB" id="I4D128"/>
<proteinExistence type="inferred from homology"/>
<dbReference type="InterPro" id="IPR017524">
    <property type="entry name" value="SASP_thioredoxin-like"/>
</dbReference>
<dbReference type="HOGENOM" id="CLU_178266_0_0_9"/>
<evidence type="ECO:0000313" key="2">
    <source>
        <dbReference type="EMBL" id="AFM39502.1"/>
    </source>
</evidence>
<dbReference type="Proteomes" id="UP000002892">
    <property type="component" value="Chromosome"/>
</dbReference>
<dbReference type="HAMAP" id="MF_01506">
    <property type="entry name" value="Tlp"/>
    <property type="match status" value="1"/>
</dbReference>
<protein>
    <recommendedName>
        <fullName evidence="1">Protein Tlp homolog</fullName>
    </recommendedName>
</protein>